<dbReference type="Pfam" id="PF04149">
    <property type="entry name" value="DUF397"/>
    <property type="match status" value="1"/>
</dbReference>
<evidence type="ECO:0000313" key="3">
    <source>
        <dbReference type="Proteomes" id="UP001500218"/>
    </source>
</evidence>
<dbReference type="InterPro" id="IPR007278">
    <property type="entry name" value="DUF397"/>
</dbReference>
<dbReference type="Proteomes" id="UP001500218">
    <property type="component" value="Unassembled WGS sequence"/>
</dbReference>
<evidence type="ECO:0000313" key="2">
    <source>
        <dbReference type="EMBL" id="GAA1799116.1"/>
    </source>
</evidence>
<dbReference type="EMBL" id="BAAALT010000053">
    <property type="protein sequence ID" value="GAA1799116.1"/>
    <property type="molecule type" value="Genomic_DNA"/>
</dbReference>
<proteinExistence type="predicted"/>
<feature type="domain" description="DUF397" evidence="1">
    <location>
        <begin position="11"/>
        <end position="62"/>
    </location>
</feature>
<keyword evidence="3" id="KW-1185">Reference proteome</keyword>
<organism evidence="2 3">
    <name type="scientific">Luedemannella flava</name>
    <dbReference type="NCBI Taxonomy" id="349316"/>
    <lineage>
        <taxon>Bacteria</taxon>
        <taxon>Bacillati</taxon>
        <taxon>Actinomycetota</taxon>
        <taxon>Actinomycetes</taxon>
        <taxon>Micromonosporales</taxon>
        <taxon>Micromonosporaceae</taxon>
        <taxon>Luedemannella</taxon>
    </lineage>
</organism>
<comment type="caution">
    <text evidence="2">The sequence shown here is derived from an EMBL/GenBank/DDBJ whole genome shotgun (WGS) entry which is preliminary data.</text>
</comment>
<protein>
    <submittedName>
        <fullName evidence="2">DUF397 domain-containing protein</fullName>
    </submittedName>
</protein>
<gene>
    <name evidence="2" type="ORF">GCM10009682_20940</name>
</gene>
<reference evidence="3" key="1">
    <citation type="journal article" date="2019" name="Int. J. Syst. Evol. Microbiol.">
        <title>The Global Catalogue of Microorganisms (GCM) 10K type strain sequencing project: providing services to taxonomists for standard genome sequencing and annotation.</title>
        <authorList>
            <consortium name="The Broad Institute Genomics Platform"/>
            <consortium name="The Broad Institute Genome Sequencing Center for Infectious Disease"/>
            <person name="Wu L."/>
            <person name="Ma J."/>
        </authorList>
    </citation>
    <scope>NUCLEOTIDE SEQUENCE [LARGE SCALE GENOMIC DNA]</scope>
    <source>
        <strain evidence="3">JCM 13250</strain>
    </source>
</reference>
<name>A0ABP4XZF8_9ACTN</name>
<accession>A0ABP4XZF8</accession>
<sequence length="73" mass="7838">MYSFMNDVAGAAWRKSSRSDATNNCVEVAMVDDTVAVRDSADPSAPALQFTRSEWAAFIGGVTAGEFDLESSR</sequence>
<evidence type="ECO:0000259" key="1">
    <source>
        <dbReference type="Pfam" id="PF04149"/>
    </source>
</evidence>